<reference evidence="1 2" key="1">
    <citation type="journal article" date="2017" name="BMC Genomics">
        <title>Genomic analysis of methanogenic archaea reveals a shift towards energy conservation.</title>
        <authorList>
            <person name="Gilmore S.P."/>
            <person name="Henske J.K."/>
            <person name="Sexton J.A."/>
            <person name="Solomon K.V."/>
            <person name="Seppala S."/>
            <person name="Yoo J.I."/>
            <person name="Huyett L.M."/>
            <person name="Pressman A."/>
            <person name="Cogan J.Z."/>
            <person name="Kivenson V."/>
            <person name="Peng X."/>
            <person name="Tan Y."/>
            <person name="Valentine D.L."/>
            <person name="O'Malley M.A."/>
        </authorList>
    </citation>
    <scope>NUCLEOTIDE SEQUENCE [LARGE SCALE GENOMIC DNA]</scope>
    <source>
        <strain evidence="1 2">MC-15</strain>
    </source>
</reference>
<dbReference type="RefSeq" id="WP_095644330.1">
    <property type="nucleotide sequence ID" value="NZ_LMVP01000170.1"/>
</dbReference>
<keyword evidence="2" id="KW-1185">Reference proteome</keyword>
<dbReference type="AlphaFoldDB" id="A0A2A2HTN2"/>
<evidence type="ECO:0000313" key="2">
    <source>
        <dbReference type="Proteomes" id="UP000218164"/>
    </source>
</evidence>
<protein>
    <submittedName>
        <fullName evidence="1">Uncharacterized protein</fullName>
    </submittedName>
</protein>
<dbReference type="Proteomes" id="UP000218164">
    <property type="component" value="Unassembled WGS sequence"/>
</dbReference>
<sequence length="179" mass="20380">MKKFRAGILLVTIFLASFVLVPATSAAAEDASVNNFSDSEVETYSIDGLTPQQVEEIESEINRIRDMPDIVNNCPYMPLLVATDEQKEIFLGYIDNLSVSNSEKKEMKKELKDIWSRVPDKITEKDYLVMEKIGKAITTHVEETYWADDQSVRWMSYAHRNLISAGVNWSSSVIWLILP</sequence>
<gene>
    <name evidence="1" type="ORF">ASJ81_19540</name>
</gene>
<comment type="caution">
    <text evidence="1">The sequence shown here is derived from an EMBL/GenBank/DDBJ whole genome shotgun (WGS) entry which is preliminary data.</text>
</comment>
<proteinExistence type="predicted"/>
<accession>A0A2A2HTN2</accession>
<organism evidence="1 2">
    <name type="scientific">Methanosarcina spelaei</name>
    <dbReference type="NCBI Taxonomy" id="1036679"/>
    <lineage>
        <taxon>Archaea</taxon>
        <taxon>Methanobacteriati</taxon>
        <taxon>Methanobacteriota</taxon>
        <taxon>Stenosarchaea group</taxon>
        <taxon>Methanomicrobia</taxon>
        <taxon>Methanosarcinales</taxon>
        <taxon>Methanosarcinaceae</taxon>
        <taxon>Methanosarcina</taxon>
    </lineage>
</organism>
<evidence type="ECO:0000313" key="1">
    <source>
        <dbReference type="EMBL" id="PAV12817.1"/>
    </source>
</evidence>
<name>A0A2A2HTN2_9EURY</name>
<dbReference type="EMBL" id="LMVP01000170">
    <property type="protein sequence ID" value="PAV12817.1"/>
    <property type="molecule type" value="Genomic_DNA"/>
</dbReference>